<dbReference type="PANTHER" id="PTHR47941">
    <property type="entry name" value="PENTATRICOPEPTIDE REPEAT-CONTAINING PROTEIN 3, MITOCHONDRIAL"/>
    <property type="match status" value="1"/>
</dbReference>
<proteinExistence type="inferred from homology"/>
<reference evidence="4" key="2">
    <citation type="journal article" date="2024" name="Plant">
        <title>Genomic evolution and insights into agronomic trait innovations of Sesamum species.</title>
        <authorList>
            <person name="Miao H."/>
            <person name="Wang L."/>
            <person name="Qu L."/>
            <person name="Liu H."/>
            <person name="Sun Y."/>
            <person name="Le M."/>
            <person name="Wang Q."/>
            <person name="Wei S."/>
            <person name="Zheng Y."/>
            <person name="Lin W."/>
            <person name="Duan Y."/>
            <person name="Cao H."/>
            <person name="Xiong S."/>
            <person name="Wang X."/>
            <person name="Wei L."/>
            <person name="Li C."/>
            <person name="Ma Q."/>
            <person name="Ju M."/>
            <person name="Zhao R."/>
            <person name="Li G."/>
            <person name="Mu C."/>
            <person name="Tian Q."/>
            <person name="Mei H."/>
            <person name="Zhang T."/>
            <person name="Gao T."/>
            <person name="Zhang H."/>
        </authorList>
    </citation>
    <scope>NUCLEOTIDE SEQUENCE</scope>
    <source>
        <strain evidence="4">KEN8</strain>
    </source>
</reference>
<evidence type="ECO:0000256" key="2">
    <source>
        <dbReference type="ARBA" id="ARBA00022737"/>
    </source>
</evidence>
<feature type="repeat" description="PPR" evidence="3">
    <location>
        <begin position="128"/>
        <end position="163"/>
    </location>
</feature>
<dbReference type="InterPro" id="IPR011990">
    <property type="entry name" value="TPR-like_helical_dom_sf"/>
</dbReference>
<dbReference type="PROSITE" id="PS51375">
    <property type="entry name" value="PPR"/>
    <property type="match status" value="2"/>
</dbReference>
<evidence type="ECO:0000313" key="4">
    <source>
        <dbReference type="EMBL" id="KAL0376994.1"/>
    </source>
</evidence>
<dbReference type="AlphaFoldDB" id="A0AAW2RAJ8"/>
<keyword evidence="2" id="KW-0677">Repeat</keyword>
<dbReference type="Pfam" id="PF12854">
    <property type="entry name" value="PPR_1"/>
    <property type="match status" value="1"/>
</dbReference>
<dbReference type="Pfam" id="PF13041">
    <property type="entry name" value="PPR_2"/>
    <property type="match status" value="1"/>
</dbReference>
<accession>A0AAW2RAJ8</accession>
<comment type="caution">
    <text evidence="4">The sequence shown here is derived from an EMBL/GenBank/DDBJ whole genome shotgun (WGS) entry which is preliminary data.</text>
</comment>
<evidence type="ECO:0000256" key="1">
    <source>
        <dbReference type="ARBA" id="ARBA00007626"/>
    </source>
</evidence>
<dbReference type="Gene3D" id="1.25.40.10">
    <property type="entry name" value="Tetratricopeptide repeat domain"/>
    <property type="match status" value="2"/>
</dbReference>
<gene>
    <name evidence="4" type="ORF">Scaly_0817000</name>
</gene>
<dbReference type="InterPro" id="IPR002885">
    <property type="entry name" value="PPR_rpt"/>
</dbReference>
<evidence type="ECO:0008006" key="5">
    <source>
        <dbReference type="Google" id="ProtNLM"/>
    </source>
</evidence>
<feature type="repeat" description="PPR" evidence="3">
    <location>
        <begin position="93"/>
        <end position="127"/>
    </location>
</feature>
<reference evidence="4" key="1">
    <citation type="submission" date="2020-06" db="EMBL/GenBank/DDBJ databases">
        <authorList>
            <person name="Li T."/>
            <person name="Hu X."/>
            <person name="Zhang T."/>
            <person name="Song X."/>
            <person name="Zhang H."/>
            <person name="Dai N."/>
            <person name="Sheng W."/>
            <person name="Hou X."/>
            <person name="Wei L."/>
        </authorList>
    </citation>
    <scope>NUCLEOTIDE SEQUENCE</scope>
    <source>
        <strain evidence="4">KEN8</strain>
        <tissue evidence="4">Leaf</tissue>
    </source>
</reference>
<dbReference type="NCBIfam" id="TIGR00756">
    <property type="entry name" value="PPR"/>
    <property type="match status" value="2"/>
</dbReference>
<dbReference type="EMBL" id="JACGWM010000004">
    <property type="protein sequence ID" value="KAL0376994.1"/>
    <property type="molecule type" value="Genomic_DNA"/>
</dbReference>
<name>A0AAW2RAJ8_9LAMI</name>
<evidence type="ECO:0000256" key="3">
    <source>
        <dbReference type="PROSITE-ProRule" id="PRU00708"/>
    </source>
</evidence>
<organism evidence="4">
    <name type="scientific">Sesamum calycinum</name>
    <dbReference type="NCBI Taxonomy" id="2727403"/>
    <lineage>
        <taxon>Eukaryota</taxon>
        <taxon>Viridiplantae</taxon>
        <taxon>Streptophyta</taxon>
        <taxon>Embryophyta</taxon>
        <taxon>Tracheophyta</taxon>
        <taxon>Spermatophyta</taxon>
        <taxon>Magnoliopsida</taxon>
        <taxon>eudicotyledons</taxon>
        <taxon>Gunneridae</taxon>
        <taxon>Pentapetalae</taxon>
        <taxon>asterids</taxon>
        <taxon>lamiids</taxon>
        <taxon>Lamiales</taxon>
        <taxon>Pedaliaceae</taxon>
        <taxon>Sesamum</taxon>
    </lineage>
</organism>
<comment type="similarity">
    <text evidence="1">Belongs to the PPR family. P subfamily.</text>
</comment>
<sequence>MSQKSAACAIALFRRGIPPQFSGQTIFIQTQNRFSSLNDVEDARCLFDDMVKMRPLPSVFKFTKLLGVVVKMKHYSVALSLFDKMRKLGVPVDEITMSIAINCYCLLNRVDFGFAVLGTFFKRGCEPDVTTFTTLIKGLFLVGEVAEAKKLFKKLLSEKLCEPNEVMFLTVLNGLCKAGHTL</sequence>
<protein>
    <recommendedName>
        <fullName evidence="5">Pentatricopeptide repeat-containing protein</fullName>
    </recommendedName>
</protein>